<dbReference type="Proteomes" id="UP000826195">
    <property type="component" value="Unassembled WGS sequence"/>
</dbReference>
<keyword evidence="2" id="KW-1185">Reference proteome</keyword>
<evidence type="ECO:0000313" key="2">
    <source>
        <dbReference type="Proteomes" id="UP000826195"/>
    </source>
</evidence>
<sequence>MNQLLMGSCASLDEKYRSDKHRDWNNSSRIANRSPAPGMAAWTRSLLLNITERRMITTRHVISIKLLIDSRQMFKVVDQIEHFIANMCSTGV</sequence>
<reference evidence="1 2" key="1">
    <citation type="journal article" date="2021" name="J. Hered.">
        <title>A chromosome-level genome assembly of the parasitoid wasp, Cotesia glomerata (Hymenoptera: Braconidae).</title>
        <authorList>
            <person name="Pinto B.J."/>
            <person name="Weis J.J."/>
            <person name="Gamble T."/>
            <person name="Ode P.J."/>
            <person name="Paul R."/>
            <person name="Zaspel J.M."/>
        </authorList>
    </citation>
    <scope>NUCLEOTIDE SEQUENCE [LARGE SCALE GENOMIC DNA]</scope>
    <source>
        <strain evidence="1">CgM1</strain>
    </source>
</reference>
<organism evidence="1 2">
    <name type="scientific">Cotesia glomerata</name>
    <name type="common">Lepidopteran parasitic wasp</name>
    <name type="synonym">Apanteles glomeratus</name>
    <dbReference type="NCBI Taxonomy" id="32391"/>
    <lineage>
        <taxon>Eukaryota</taxon>
        <taxon>Metazoa</taxon>
        <taxon>Ecdysozoa</taxon>
        <taxon>Arthropoda</taxon>
        <taxon>Hexapoda</taxon>
        <taxon>Insecta</taxon>
        <taxon>Pterygota</taxon>
        <taxon>Neoptera</taxon>
        <taxon>Endopterygota</taxon>
        <taxon>Hymenoptera</taxon>
        <taxon>Apocrita</taxon>
        <taxon>Ichneumonoidea</taxon>
        <taxon>Braconidae</taxon>
        <taxon>Microgastrinae</taxon>
        <taxon>Cotesia</taxon>
    </lineage>
</organism>
<protein>
    <submittedName>
        <fullName evidence="1">Uncharacterized protein</fullName>
    </submittedName>
</protein>
<comment type="caution">
    <text evidence="1">The sequence shown here is derived from an EMBL/GenBank/DDBJ whole genome shotgun (WGS) entry which is preliminary data.</text>
</comment>
<evidence type="ECO:0000313" key="1">
    <source>
        <dbReference type="EMBL" id="KAH0553949.1"/>
    </source>
</evidence>
<proteinExistence type="predicted"/>
<accession>A0AAV7IJE5</accession>
<name>A0AAV7IJE5_COTGL</name>
<dbReference type="EMBL" id="JAHXZJ010001119">
    <property type="protein sequence ID" value="KAH0553949.1"/>
    <property type="molecule type" value="Genomic_DNA"/>
</dbReference>
<dbReference type="AlphaFoldDB" id="A0AAV7IJE5"/>
<gene>
    <name evidence="1" type="ORF">KQX54_006214</name>
</gene>